<evidence type="ECO:0000256" key="3">
    <source>
        <dbReference type="ARBA" id="ARBA00010327"/>
    </source>
</evidence>
<evidence type="ECO:0000256" key="7">
    <source>
        <dbReference type="ARBA" id="ARBA00022741"/>
    </source>
</evidence>
<dbReference type="OrthoDB" id="9789797at2"/>
<dbReference type="PANTHER" id="PTHR42755">
    <property type="entry name" value="3-DEOXY-MANNO-OCTULOSONATE CYTIDYLYLTRANSFERASE"/>
    <property type="match status" value="1"/>
</dbReference>
<evidence type="ECO:0000256" key="16">
    <source>
        <dbReference type="PIRSR" id="PIRSR639901-1"/>
    </source>
</evidence>
<evidence type="ECO:0000256" key="13">
    <source>
        <dbReference type="ARBA" id="ARBA00034417"/>
    </source>
</evidence>
<gene>
    <name evidence="15" type="primary">kdkA</name>
    <name evidence="19" type="ORF">CWI78_11915</name>
</gene>
<dbReference type="RefSeq" id="WP_126783019.1">
    <property type="nucleotide sequence ID" value="NZ_PIQC01000009.1"/>
</dbReference>
<keyword evidence="9 15" id="KW-0067">ATP-binding</keyword>
<comment type="subcellular location">
    <subcellularLocation>
        <location evidence="1 15">Cell inner membrane</location>
        <topology evidence="1 15">Peripheral membrane protein</topology>
        <orientation evidence="1 15">Cytoplasmic side</orientation>
    </subcellularLocation>
</comment>
<keyword evidence="6 15" id="KW-0808">Transferase</keyword>
<evidence type="ECO:0000313" key="20">
    <source>
        <dbReference type="Proteomes" id="UP000288058"/>
    </source>
</evidence>
<keyword evidence="11 15" id="KW-0472">Membrane</keyword>
<comment type="caution">
    <text evidence="19">The sequence shown here is derived from an EMBL/GenBank/DDBJ whole genome shotgun (WGS) entry which is preliminary data.</text>
</comment>
<dbReference type="Gene3D" id="1.10.510.10">
    <property type="entry name" value="Transferase(Phosphotransferase) domain 1"/>
    <property type="match status" value="1"/>
</dbReference>
<dbReference type="GO" id="GO:0009244">
    <property type="term" value="P:lipopolysaccharide core region biosynthetic process"/>
    <property type="evidence" value="ECO:0007669"/>
    <property type="project" value="UniProtKB-UniRule"/>
</dbReference>
<comment type="pathway">
    <text evidence="2 15">Bacterial outer membrane biogenesis; LPS core biosynthesis.</text>
</comment>
<keyword evidence="10 15" id="KW-0448">Lipopolysaccharide biosynthesis</keyword>
<keyword evidence="8 15" id="KW-0418">Kinase</keyword>
<comment type="catalytic activity">
    <reaction evidence="14">
        <text>lipid IVA (E. coli) + CMP-3-deoxy-beta-D-manno-octulosonate = alpha-Kdo-(2-&gt;6)-lipid IVA (E. coli) + CMP + H(+)</text>
        <dbReference type="Rhea" id="RHEA:28066"/>
        <dbReference type="ChEBI" id="CHEBI:15378"/>
        <dbReference type="ChEBI" id="CHEBI:58603"/>
        <dbReference type="ChEBI" id="CHEBI:60364"/>
        <dbReference type="ChEBI" id="CHEBI:60377"/>
        <dbReference type="ChEBI" id="CHEBI:85987"/>
        <dbReference type="EC" id="2.4.99.12"/>
    </reaction>
</comment>
<dbReference type="NCBIfam" id="NF002475">
    <property type="entry name" value="PRK01723.1"/>
    <property type="match status" value="1"/>
</dbReference>
<evidence type="ECO:0000256" key="14">
    <source>
        <dbReference type="ARBA" id="ARBA00049183"/>
    </source>
</evidence>
<dbReference type="AlphaFoldDB" id="A0A432YT47"/>
<comment type="catalytic activity">
    <reaction evidence="13 15">
        <text>an alpha-Kdo-(2-&gt;6)-lipid IVA + ATP = a 4-O-phospho-alpha-Kdo-(2-&gt;6)-lipid IVA + ADP + H(+)</text>
        <dbReference type="Rhea" id="RHEA:74271"/>
        <dbReference type="ChEBI" id="CHEBI:15378"/>
        <dbReference type="ChEBI" id="CHEBI:30616"/>
        <dbReference type="ChEBI" id="CHEBI:176428"/>
        <dbReference type="ChEBI" id="CHEBI:193140"/>
        <dbReference type="ChEBI" id="CHEBI:456216"/>
        <dbReference type="EC" id="2.7.1.166"/>
    </reaction>
</comment>
<dbReference type="Pfam" id="PF06293">
    <property type="entry name" value="Kdo"/>
    <property type="match status" value="1"/>
</dbReference>
<reference evidence="20" key="1">
    <citation type="journal article" date="2018" name="Front. Microbiol.">
        <title>Genome-Based Analysis Reveals the Taxonomy and Diversity of the Family Idiomarinaceae.</title>
        <authorList>
            <person name="Liu Y."/>
            <person name="Lai Q."/>
            <person name="Shao Z."/>
        </authorList>
    </citation>
    <scope>NUCLEOTIDE SEQUENCE [LARGE SCALE GENOMIC DNA]</scope>
    <source>
        <strain evidence="20">R22</strain>
    </source>
</reference>
<comment type="similarity">
    <text evidence="3 15">Belongs to the protein kinase superfamily. KdkA/RfaP family.</text>
</comment>
<dbReference type="GO" id="GO:0004672">
    <property type="term" value="F:protein kinase activity"/>
    <property type="evidence" value="ECO:0007669"/>
    <property type="project" value="InterPro"/>
</dbReference>
<dbReference type="PANTHER" id="PTHR42755:SF1">
    <property type="entry name" value="3-DEOXY-D-MANNO-OCTULOSONIC ACID TRANSFERASE, MITOCHONDRIAL-RELATED"/>
    <property type="match status" value="1"/>
</dbReference>
<organism evidence="19 20">
    <name type="scientific">Idiomarina ramblicola</name>
    <dbReference type="NCBI Taxonomy" id="263724"/>
    <lineage>
        <taxon>Bacteria</taxon>
        <taxon>Pseudomonadati</taxon>
        <taxon>Pseudomonadota</taxon>
        <taxon>Gammaproteobacteria</taxon>
        <taxon>Alteromonadales</taxon>
        <taxon>Idiomarinaceae</taxon>
        <taxon>Idiomarina</taxon>
    </lineage>
</organism>
<sequence>MRLWLYGMLLRLVTPAVFVWLWLRGKKDARYRQNWSERLALNSVDKKLQGCLVIHSVSVGETLAAKRLIEQLLHQKPEQKVVITCMTPTARALIHQHFGDSVSCRYWPIDTPGAVKRFVRKLKPRAVWIMETELWPQMLNHLSRAKIPVCLLNARLSGRSGRGYRRFHWLMKPVWKQLALVSVQNKETSRRMKILGVPRNRLFVDGNLKYDIELSGNDVDKARLWKQSCLERSVWLASSSHPGEHEVLIEAHKLIQEEQPDACLIIAPRHPEQFENVAELIQQSGLKLARRSEHNAIPKDCDVFLANSMGEMMLWGQLASVTFVGGSLIERGGHNPLEVIAAGSNVMSGLHVFNFPQVYAELSKVGAVRWVESAEEIKQAVSLLQQTAVMTTQHEAAKSVLQTHQGATLRIIKRALECTLTGSGMIKTEQSPQGLIRYDSDIIEKIEDKHFTTQYWQQQKAIAGNSTGRATVWFIQQGDLGLLLRHYYRGGLVGKINKDRFLREPAQRSRAIHEFDLLSKLRELGLPVPRPVAARMEKTAVFSYKADILVEVIPGAIDVYRLLREKQLSAELWQKLGGVIKQLHDTGVYHSDLNCHNLMLDDNDKAWIVDFDKCDFRESGDWKEANIQRLLRSLRKEKEKNATFYWKESRDWPELLTGYRR</sequence>
<evidence type="ECO:0000256" key="8">
    <source>
        <dbReference type="ARBA" id="ARBA00022777"/>
    </source>
</evidence>
<dbReference type="FunFam" id="3.40.50.11720:FF:000001">
    <property type="entry name" value="3-deoxy-D-manno-octulosonic acid transferase"/>
    <property type="match status" value="1"/>
</dbReference>
<keyword evidence="5 15" id="KW-0997">Cell inner membrane</keyword>
<feature type="active site" description="Proton acceptor" evidence="16">
    <location>
        <position position="61"/>
    </location>
</feature>
<dbReference type="GO" id="GO:0005886">
    <property type="term" value="C:plasma membrane"/>
    <property type="evidence" value="ECO:0007669"/>
    <property type="project" value="UniProtKB-SubCell"/>
</dbReference>
<dbReference type="Pfam" id="PF04413">
    <property type="entry name" value="Glycos_transf_N"/>
    <property type="match status" value="1"/>
</dbReference>
<dbReference type="PROSITE" id="PS50011">
    <property type="entry name" value="PROTEIN_KINASE_DOM"/>
    <property type="match status" value="1"/>
</dbReference>
<evidence type="ECO:0000256" key="12">
    <source>
        <dbReference type="ARBA" id="ARBA00029511"/>
    </source>
</evidence>
<dbReference type="Gene3D" id="3.40.50.2000">
    <property type="entry name" value="Glycogen Phosphorylase B"/>
    <property type="match status" value="1"/>
</dbReference>
<evidence type="ECO:0000256" key="6">
    <source>
        <dbReference type="ARBA" id="ARBA00022679"/>
    </source>
</evidence>
<keyword evidence="4 15" id="KW-1003">Cell membrane</keyword>
<proteinExistence type="inferred from homology"/>
<dbReference type="InterPro" id="IPR022826">
    <property type="entry name" value="KDO_kinase"/>
</dbReference>
<evidence type="ECO:0000256" key="11">
    <source>
        <dbReference type="ARBA" id="ARBA00023136"/>
    </source>
</evidence>
<comment type="function">
    <text evidence="15">Catalyzes the ATP-dependent phosphorylation of the 3-deoxy-D-manno-octulosonic acid (Kdo) residue in Kdo-lipid IV(A) at the 4-OH position.</text>
</comment>
<evidence type="ECO:0000256" key="9">
    <source>
        <dbReference type="ARBA" id="ARBA00022840"/>
    </source>
</evidence>
<feature type="site" description="Transition state stabilizer" evidence="17">
    <location>
        <position position="131"/>
    </location>
</feature>
<dbReference type="UniPathway" id="UPA00958"/>
<evidence type="ECO:0000256" key="17">
    <source>
        <dbReference type="PIRSR" id="PIRSR639901-2"/>
    </source>
</evidence>
<dbReference type="InterPro" id="IPR039901">
    <property type="entry name" value="Kdotransferase"/>
</dbReference>
<evidence type="ECO:0000256" key="4">
    <source>
        <dbReference type="ARBA" id="ARBA00022475"/>
    </source>
</evidence>
<dbReference type="Gene3D" id="3.40.50.11720">
    <property type="entry name" value="3-Deoxy-D-manno-octulosonic-acid transferase, N-terminal domain"/>
    <property type="match status" value="1"/>
</dbReference>
<evidence type="ECO:0000256" key="15">
    <source>
        <dbReference type="HAMAP-Rule" id="MF_00521"/>
    </source>
</evidence>
<dbReference type="InterPro" id="IPR000719">
    <property type="entry name" value="Prot_kinase_dom"/>
</dbReference>
<protein>
    <recommendedName>
        <fullName evidence="12 15">3-deoxy-D-manno-octulosonic acid kinase</fullName>
        <shortName evidence="15">Kdo kinase</shortName>
        <ecNumber evidence="15">2.7.1.166</ecNumber>
    </recommendedName>
</protein>
<feature type="active site" evidence="15">
    <location>
        <position position="592"/>
    </location>
</feature>
<dbReference type="Proteomes" id="UP000288058">
    <property type="component" value="Unassembled WGS sequence"/>
</dbReference>
<dbReference type="GO" id="GO:0009245">
    <property type="term" value="P:lipid A biosynthetic process"/>
    <property type="evidence" value="ECO:0007669"/>
    <property type="project" value="TreeGrafter"/>
</dbReference>
<dbReference type="InterPro" id="IPR011009">
    <property type="entry name" value="Kinase-like_dom_sf"/>
</dbReference>
<evidence type="ECO:0000256" key="2">
    <source>
        <dbReference type="ARBA" id="ARBA00004713"/>
    </source>
</evidence>
<evidence type="ECO:0000259" key="18">
    <source>
        <dbReference type="PROSITE" id="PS50011"/>
    </source>
</evidence>
<name>A0A432YT47_9GAMM</name>
<dbReference type="EC" id="2.7.1.166" evidence="15"/>
<evidence type="ECO:0000256" key="1">
    <source>
        <dbReference type="ARBA" id="ARBA00004515"/>
    </source>
</evidence>
<evidence type="ECO:0000256" key="10">
    <source>
        <dbReference type="ARBA" id="ARBA00022985"/>
    </source>
</evidence>
<dbReference type="SUPFAM" id="SSF53756">
    <property type="entry name" value="UDP-Glycosyltransferase/glycogen phosphorylase"/>
    <property type="match status" value="1"/>
</dbReference>
<dbReference type="EMBL" id="PIQC01000009">
    <property type="protein sequence ID" value="RUO64871.1"/>
    <property type="molecule type" value="Genomic_DNA"/>
</dbReference>
<keyword evidence="20" id="KW-1185">Reference proteome</keyword>
<evidence type="ECO:0000313" key="19">
    <source>
        <dbReference type="EMBL" id="RUO64871.1"/>
    </source>
</evidence>
<dbReference type="HAMAP" id="MF_00521">
    <property type="entry name" value="KDO_kinase"/>
    <property type="match status" value="1"/>
</dbReference>
<feature type="site" description="Transition state stabilizer" evidence="17">
    <location>
        <position position="209"/>
    </location>
</feature>
<evidence type="ECO:0000256" key="5">
    <source>
        <dbReference type="ARBA" id="ARBA00022519"/>
    </source>
</evidence>
<dbReference type="InterPro" id="IPR038107">
    <property type="entry name" value="Glycos_transf_N_sf"/>
</dbReference>
<dbReference type="GO" id="GO:0005524">
    <property type="term" value="F:ATP binding"/>
    <property type="evidence" value="ECO:0007669"/>
    <property type="project" value="UniProtKB-UniRule"/>
</dbReference>
<keyword evidence="7 15" id="KW-0547">Nucleotide-binding</keyword>
<dbReference type="InterPro" id="IPR007507">
    <property type="entry name" value="Glycos_transf_N"/>
</dbReference>
<feature type="domain" description="Protein kinase" evidence="18">
    <location>
        <begin position="469"/>
        <end position="661"/>
    </location>
</feature>
<dbReference type="GO" id="GO:0043842">
    <property type="term" value="F:Kdo transferase activity"/>
    <property type="evidence" value="ECO:0007669"/>
    <property type="project" value="UniProtKB-EC"/>
</dbReference>
<accession>A0A432YT47</accession>
<dbReference type="SUPFAM" id="SSF56112">
    <property type="entry name" value="Protein kinase-like (PK-like)"/>
    <property type="match status" value="1"/>
</dbReference>